<dbReference type="Gene3D" id="1.10.530.10">
    <property type="match status" value="1"/>
</dbReference>
<organism evidence="2 3">
    <name type="scientific">Thalassomonas viridans</name>
    <dbReference type="NCBI Taxonomy" id="137584"/>
    <lineage>
        <taxon>Bacteria</taxon>
        <taxon>Pseudomonadati</taxon>
        <taxon>Pseudomonadota</taxon>
        <taxon>Gammaproteobacteria</taxon>
        <taxon>Alteromonadales</taxon>
        <taxon>Colwelliaceae</taxon>
        <taxon>Thalassomonas</taxon>
    </lineage>
</organism>
<evidence type="ECO:0000313" key="3">
    <source>
        <dbReference type="Proteomes" id="UP000032352"/>
    </source>
</evidence>
<dbReference type="InterPro" id="IPR002901">
    <property type="entry name" value="MGlyc_endo_b_GlcNAc-like_dom"/>
</dbReference>
<protein>
    <submittedName>
        <fullName evidence="2">Glucosaminidase domain-containing protein</fullName>
    </submittedName>
</protein>
<keyword evidence="3" id="KW-1185">Reference proteome</keyword>
<dbReference type="InterPro" id="IPR053195">
    <property type="entry name" value="Bax-like"/>
</dbReference>
<dbReference type="GO" id="GO:0004040">
    <property type="term" value="F:amidase activity"/>
    <property type="evidence" value="ECO:0007669"/>
    <property type="project" value="InterPro"/>
</dbReference>
<dbReference type="KEGG" id="tvd:SG34_011050"/>
<proteinExistence type="predicted"/>
<evidence type="ECO:0000259" key="1">
    <source>
        <dbReference type="Pfam" id="PF01832"/>
    </source>
</evidence>
<dbReference type="PANTHER" id="PTHR40572">
    <property type="entry name" value="PROTEIN BAX"/>
    <property type="match status" value="1"/>
</dbReference>
<accession>A0AAE9Z688</accession>
<dbReference type="EMBL" id="CP059733">
    <property type="protein sequence ID" value="WDE07368.1"/>
    <property type="molecule type" value="Genomic_DNA"/>
</dbReference>
<dbReference type="AlphaFoldDB" id="A0AAE9Z688"/>
<dbReference type="Proteomes" id="UP000032352">
    <property type="component" value="Chromosome"/>
</dbReference>
<feature type="domain" description="Mannosyl-glycoprotein endo-beta-N-acetylglucosamidase-like" evidence="1">
    <location>
        <begin position="136"/>
        <end position="268"/>
    </location>
</feature>
<sequence>MKGSLIVKVLFLAMFAAVLLAPFTFLKPVTSVPVVTEEQIAPEIVVPQVEQPRHKVSLPDFAGITDIKEKKRQFFDFLRPAVIRENNRLNDIRNQLLALKVKLSLGAELGEQGSALLADLGDKYRIKSGLSLEAQVEELLKRVDLMPVSLVLVQAANESAWGTSRFARIGLNFFGLWCYRPTCGMVPNSRVSGATHEVAAFTSIEQAVQRYIHNINTNPAYDVFRSIRAQLRLEKQPLRAEILATGLVPYSERGSDYVLELTNMIRHNQSYLEPSESD</sequence>
<dbReference type="Pfam" id="PF01832">
    <property type="entry name" value="Glucosaminidase"/>
    <property type="match status" value="1"/>
</dbReference>
<evidence type="ECO:0000313" key="2">
    <source>
        <dbReference type="EMBL" id="WDE07368.1"/>
    </source>
</evidence>
<gene>
    <name evidence="2" type="ORF">SG34_011050</name>
</gene>
<dbReference type="RefSeq" id="WP_044837934.1">
    <property type="nucleotide sequence ID" value="NZ_CP059733.1"/>
</dbReference>
<reference evidence="2 3" key="2">
    <citation type="journal article" date="2022" name="Mar. Drugs">
        <title>Bioassay-Guided Fractionation Leads to the Detection of Cholic Acid Generated by the Rare Thalassomonas sp.</title>
        <authorList>
            <person name="Pheiffer F."/>
            <person name="Schneider Y.K."/>
            <person name="Hansen E.H."/>
            <person name="Andersen J.H."/>
            <person name="Isaksson J."/>
            <person name="Busche T."/>
            <person name="R C."/>
            <person name="Kalinowski J."/>
            <person name="Zyl L.V."/>
            <person name="Trindade M."/>
        </authorList>
    </citation>
    <scope>NUCLEOTIDE SEQUENCE [LARGE SCALE GENOMIC DNA]</scope>
    <source>
        <strain evidence="2 3">XOM25</strain>
    </source>
</reference>
<dbReference type="PANTHER" id="PTHR40572:SF1">
    <property type="entry name" value="PROTEIN BAX"/>
    <property type="match status" value="1"/>
</dbReference>
<name>A0AAE9Z688_9GAMM</name>
<reference evidence="2 3" key="1">
    <citation type="journal article" date="2015" name="Genome Announc.">
        <title>Draft Genome Sequences of Marine Isolates of Thalassomonas viridans and Thalassomonas actiniarum.</title>
        <authorList>
            <person name="Olonade I."/>
            <person name="van Zyl L.J."/>
            <person name="Trindade M."/>
        </authorList>
    </citation>
    <scope>NUCLEOTIDE SEQUENCE [LARGE SCALE GENOMIC DNA]</scope>
    <source>
        <strain evidence="2 3">XOM25</strain>
    </source>
</reference>